<organism evidence="2 3">
    <name type="scientific">Gonapodya prolifera (strain JEL478)</name>
    <name type="common">Monoblepharis prolifera</name>
    <dbReference type="NCBI Taxonomy" id="1344416"/>
    <lineage>
        <taxon>Eukaryota</taxon>
        <taxon>Fungi</taxon>
        <taxon>Fungi incertae sedis</taxon>
        <taxon>Chytridiomycota</taxon>
        <taxon>Chytridiomycota incertae sedis</taxon>
        <taxon>Monoblepharidomycetes</taxon>
        <taxon>Monoblepharidales</taxon>
        <taxon>Gonapodyaceae</taxon>
        <taxon>Gonapodya</taxon>
    </lineage>
</organism>
<feature type="region of interest" description="Disordered" evidence="1">
    <location>
        <begin position="174"/>
        <end position="194"/>
    </location>
</feature>
<feature type="compositionally biased region" description="Basic and acidic residues" evidence="1">
    <location>
        <begin position="184"/>
        <end position="194"/>
    </location>
</feature>
<protein>
    <submittedName>
        <fullName evidence="2">Uncharacterized protein</fullName>
    </submittedName>
</protein>
<name>A0A139AC31_GONPJ</name>
<dbReference type="Proteomes" id="UP000070544">
    <property type="component" value="Unassembled WGS sequence"/>
</dbReference>
<gene>
    <name evidence="2" type="ORF">M427DRAFT_355230</name>
</gene>
<dbReference type="EMBL" id="KQ965771">
    <property type="protein sequence ID" value="KXS14154.1"/>
    <property type="molecule type" value="Genomic_DNA"/>
</dbReference>
<proteinExistence type="predicted"/>
<evidence type="ECO:0000313" key="3">
    <source>
        <dbReference type="Proteomes" id="UP000070544"/>
    </source>
</evidence>
<keyword evidence="3" id="KW-1185">Reference proteome</keyword>
<accession>A0A139AC31</accession>
<dbReference type="AlphaFoldDB" id="A0A139AC31"/>
<sequence>MSKTRRLNSIIRRGESLFQSRDSCRSVKHGRCSSWNKFSRYSGTKLLQFRKDSLWIRGRFMAAVTVQLVIRLPSKLISTIPVDTQALAIPRSPFIDGAIHRAICPRHPVYSASVRPGEKVGEVQACPDIGKRTIERKERDVEESRATARTVRRHDISFATSSGMSESCIFGKSAPQNSAFLDNDCSKRDHIGEQ</sequence>
<evidence type="ECO:0000256" key="1">
    <source>
        <dbReference type="SAM" id="MobiDB-lite"/>
    </source>
</evidence>
<reference evidence="2 3" key="1">
    <citation type="journal article" date="2015" name="Genome Biol. Evol.">
        <title>Phylogenomic analyses indicate that early fungi evolved digesting cell walls of algal ancestors of land plants.</title>
        <authorList>
            <person name="Chang Y."/>
            <person name="Wang S."/>
            <person name="Sekimoto S."/>
            <person name="Aerts A.L."/>
            <person name="Choi C."/>
            <person name="Clum A."/>
            <person name="LaButti K.M."/>
            <person name="Lindquist E.A."/>
            <person name="Yee Ngan C."/>
            <person name="Ohm R.A."/>
            <person name="Salamov A.A."/>
            <person name="Grigoriev I.V."/>
            <person name="Spatafora J.W."/>
            <person name="Berbee M.L."/>
        </authorList>
    </citation>
    <scope>NUCLEOTIDE SEQUENCE [LARGE SCALE GENOMIC DNA]</scope>
    <source>
        <strain evidence="2 3">JEL478</strain>
    </source>
</reference>
<evidence type="ECO:0000313" key="2">
    <source>
        <dbReference type="EMBL" id="KXS14154.1"/>
    </source>
</evidence>